<name>A0ABM7QAF0_9GAMM</name>
<sequence length="64" mass="6758">MMNASHRTYATASATIFALVALFQAFRAVAALPVSIDGRAVPVVASWVVAVLAAALAVWGWRSR</sequence>
<evidence type="ECO:0000313" key="2">
    <source>
        <dbReference type="EMBL" id="BCT94448.1"/>
    </source>
</evidence>
<gene>
    <name evidence="2" type="ORF">LYSHEL_03190</name>
</gene>
<keyword evidence="1" id="KW-0812">Transmembrane</keyword>
<accession>A0ABM7QAF0</accession>
<keyword evidence="1" id="KW-0472">Membrane</keyword>
<feature type="transmembrane region" description="Helical" evidence="1">
    <location>
        <begin position="40"/>
        <end position="61"/>
    </location>
</feature>
<dbReference type="RefSeq" id="WP_213435309.1">
    <property type="nucleotide sequence ID" value="NZ_AP024546.1"/>
</dbReference>
<dbReference type="Proteomes" id="UP000680514">
    <property type="component" value="Chromosome"/>
</dbReference>
<dbReference type="EMBL" id="AP024546">
    <property type="protein sequence ID" value="BCT94448.1"/>
    <property type="molecule type" value="Genomic_DNA"/>
</dbReference>
<evidence type="ECO:0000313" key="3">
    <source>
        <dbReference type="Proteomes" id="UP000680514"/>
    </source>
</evidence>
<proteinExistence type="predicted"/>
<evidence type="ECO:0000256" key="1">
    <source>
        <dbReference type="SAM" id="Phobius"/>
    </source>
</evidence>
<protein>
    <submittedName>
        <fullName evidence="2">Uncharacterized protein</fullName>
    </submittedName>
</protein>
<reference evidence="2 3" key="1">
    <citation type="submission" date="2021-03" db="EMBL/GenBank/DDBJ databases">
        <title>Complete Genome Sequences of Two Lysobacter Strains Isolated from Sea Water (Lysobacter caseinilyticus) and Soil (Lysobacter helvus) in South Korea.</title>
        <authorList>
            <person name="Watanabe Y."/>
            <person name="Arakawa K."/>
        </authorList>
    </citation>
    <scope>NUCLEOTIDE SEQUENCE [LARGE SCALE GENOMIC DNA]</scope>
    <source>
        <strain evidence="2 3">D10</strain>
    </source>
</reference>
<keyword evidence="3" id="KW-1185">Reference proteome</keyword>
<keyword evidence="1" id="KW-1133">Transmembrane helix</keyword>
<organism evidence="2 3">
    <name type="scientific">Lysobacter helvus</name>
    <dbReference type="NCBI Taxonomy" id="2675059"/>
    <lineage>
        <taxon>Bacteria</taxon>
        <taxon>Pseudomonadati</taxon>
        <taxon>Pseudomonadota</taxon>
        <taxon>Gammaproteobacteria</taxon>
        <taxon>Lysobacterales</taxon>
        <taxon>Lysobacteraceae</taxon>
        <taxon>Lysobacter</taxon>
    </lineage>
</organism>